<dbReference type="Proteomes" id="UP000291424">
    <property type="component" value="Unassembled WGS sequence"/>
</dbReference>
<keyword evidence="1" id="KW-0732">Signal</keyword>
<feature type="signal peptide" evidence="1">
    <location>
        <begin position="1"/>
        <end position="23"/>
    </location>
</feature>
<protein>
    <recommendedName>
        <fullName evidence="4">DUF1202 family protein</fullName>
    </recommendedName>
</protein>
<dbReference type="OrthoDB" id="5590621at2"/>
<dbReference type="AlphaFoldDB" id="A0A4R0GDL5"/>
<evidence type="ECO:0000256" key="1">
    <source>
        <dbReference type="SAM" id="SignalP"/>
    </source>
</evidence>
<name>A0A4R0GDL5_9ENTR</name>
<accession>A0A4R0GDL5</accession>
<evidence type="ECO:0000313" key="3">
    <source>
        <dbReference type="Proteomes" id="UP000291424"/>
    </source>
</evidence>
<organism evidence="2 3">
    <name type="scientific">Enterobacter wuhouensis</name>
    <dbReference type="NCBI Taxonomy" id="2529381"/>
    <lineage>
        <taxon>Bacteria</taxon>
        <taxon>Pseudomonadati</taxon>
        <taxon>Pseudomonadota</taxon>
        <taxon>Gammaproteobacteria</taxon>
        <taxon>Enterobacterales</taxon>
        <taxon>Enterobacteriaceae</taxon>
        <taxon>Enterobacter</taxon>
    </lineage>
</organism>
<dbReference type="RefSeq" id="WP_131633367.1">
    <property type="nucleotide sequence ID" value="NZ_SJOO01000002.1"/>
</dbReference>
<dbReference type="EMBL" id="SJOO01000002">
    <property type="protein sequence ID" value="TCB94202.1"/>
    <property type="molecule type" value="Genomic_DNA"/>
</dbReference>
<evidence type="ECO:0008006" key="4">
    <source>
        <dbReference type="Google" id="ProtNLM"/>
    </source>
</evidence>
<proteinExistence type="predicted"/>
<sequence>MKLLTTAALAASLCMTSVPSVLAENIVGSVKAWQYMQADGWKSADGFDDNRMHNELYQAVVLDNYPWTNHFLLRSRGGSSLYLADKKAKTVKYIDIKPRDEYPLHLQSVYQGTDEGNGCYFAIVDNRMSNWHQAVEDKLLYQDPPVENIDAKAEELRKQFSPEVVMRVKDNCVNKQQQAALAAKRSEDDRKLQQWVAKQSMAELCRRTGNC</sequence>
<feature type="chain" id="PRO_5020374243" description="DUF1202 family protein" evidence="1">
    <location>
        <begin position="24"/>
        <end position="211"/>
    </location>
</feature>
<reference evidence="2 3" key="1">
    <citation type="submission" date="2019-02" db="EMBL/GenBank/DDBJ databases">
        <title>The draft genome of Enterobacter spp. strains.</title>
        <authorList>
            <person name="Wang C."/>
            <person name="Feng Y."/>
            <person name="Zong Z."/>
        </authorList>
    </citation>
    <scope>NUCLEOTIDE SEQUENCE [LARGE SCALE GENOMIC DNA]</scope>
    <source>
        <strain evidence="2 3">WCHEW120002</strain>
    </source>
</reference>
<comment type="caution">
    <text evidence="2">The sequence shown here is derived from an EMBL/GenBank/DDBJ whole genome shotgun (WGS) entry which is preliminary data.</text>
</comment>
<evidence type="ECO:0000313" key="2">
    <source>
        <dbReference type="EMBL" id="TCB94202.1"/>
    </source>
</evidence>
<gene>
    <name evidence="2" type="ORF">E0L20_07295</name>
</gene>